<feature type="signal peptide" evidence="1">
    <location>
        <begin position="1"/>
        <end position="33"/>
    </location>
</feature>
<dbReference type="SUPFAM" id="SSF56219">
    <property type="entry name" value="DNase I-like"/>
    <property type="match status" value="1"/>
</dbReference>
<accession>A0A1T4UIQ5</accession>
<dbReference type="Gene3D" id="3.60.10.10">
    <property type="entry name" value="Endonuclease/exonuclease/phosphatase"/>
    <property type="match status" value="1"/>
</dbReference>
<feature type="chain" id="PRO_5012007093" evidence="1">
    <location>
        <begin position="34"/>
        <end position="314"/>
    </location>
</feature>
<evidence type="ECO:0000313" key="4">
    <source>
        <dbReference type="Proteomes" id="UP000190162"/>
    </source>
</evidence>
<gene>
    <name evidence="3" type="ORF">SAMN02745132_01798</name>
</gene>
<proteinExistence type="predicted"/>
<evidence type="ECO:0000313" key="3">
    <source>
        <dbReference type="EMBL" id="SKA52351.1"/>
    </source>
</evidence>
<dbReference type="InterPro" id="IPR036691">
    <property type="entry name" value="Endo/exonu/phosph_ase_sf"/>
</dbReference>
<keyword evidence="3" id="KW-0269">Exonuclease</keyword>
<keyword evidence="4" id="KW-1185">Reference proteome</keyword>
<dbReference type="Proteomes" id="UP000190162">
    <property type="component" value="Unassembled WGS sequence"/>
</dbReference>
<evidence type="ECO:0000259" key="2">
    <source>
        <dbReference type="Pfam" id="PF03372"/>
    </source>
</evidence>
<keyword evidence="3" id="KW-0540">Nuclease</keyword>
<dbReference type="InterPro" id="IPR005135">
    <property type="entry name" value="Endo/exonuclease/phosphatase"/>
</dbReference>
<reference evidence="4" key="1">
    <citation type="submission" date="2017-02" db="EMBL/GenBank/DDBJ databases">
        <authorList>
            <person name="Varghese N."/>
            <person name="Submissions S."/>
        </authorList>
    </citation>
    <scope>NUCLEOTIDE SEQUENCE [LARGE SCALE GENOMIC DNA]</scope>
    <source>
        <strain evidence="4">DSM 22720</strain>
    </source>
</reference>
<dbReference type="Pfam" id="PF03372">
    <property type="entry name" value="Exo_endo_phos"/>
    <property type="match status" value="1"/>
</dbReference>
<keyword evidence="3" id="KW-0378">Hydrolase</keyword>
<dbReference type="GO" id="GO:0004519">
    <property type="term" value="F:endonuclease activity"/>
    <property type="evidence" value="ECO:0007669"/>
    <property type="project" value="UniProtKB-KW"/>
</dbReference>
<feature type="domain" description="Endonuclease/exonuclease/phosphatase" evidence="2">
    <location>
        <begin position="38"/>
        <end position="307"/>
    </location>
</feature>
<name>A0A1T4UIQ5_9GAMM</name>
<organism evidence="3 4">
    <name type="scientific">Enterovibrio nigricans DSM 22720</name>
    <dbReference type="NCBI Taxonomy" id="1121868"/>
    <lineage>
        <taxon>Bacteria</taxon>
        <taxon>Pseudomonadati</taxon>
        <taxon>Pseudomonadota</taxon>
        <taxon>Gammaproteobacteria</taxon>
        <taxon>Vibrionales</taxon>
        <taxon>Vibrionaceae</taxon>
        <taxon>Enterovibrio</taxon>
    </lineage>
</organism>
<dbReference type="AlphaFoldDB" id="A0A1T4UIQ5"/>
<protein>
    <submittedName>
        <fullName evidence="3">Metal-dependent hydrolase, endonuclease/exonuclease/phosphatase family</fullName>
    </submittedName>
</protein>
<keyword evidence="1" id="KW-0732">Signal</keyword>
<sequence>MMRQNHLSLSQLFRTVCVAVVVALSVKVSSANASLTLATWNMEWLSDKGDMIQGQRNAEDYLMMQTVVSVLNADLVAFQEVDSLDTLAKVIDPDEYNFFLSDRAQFYTKSRKSNQFTGWAVRKSLEVIDHADYEPLGLPTFLSRGHLRYGSYIEVKRKNRPPLHLLSIHLKSGCFETPVRRNNSCKKLERQIDALNVWIKTRQKLGQEFVIAGDFNHYMNSSNEWVWESLIKKAGEGLLINLSEHTRAKCKARRFNYRTKRWEQVVYDKLIDHVIASPGALSSTVPALAKQFRYSYHTVANYRLSDHCPVYVEL</sequence>
<keyword evidence="3" id="KW-0255">Endonuclease</keyword>
<dbReference type="EMBL" id="FUXU01000017">
    <property type="protein sequence ID" value="SKA52351.1"/>
    <property type="molecule type" value="Genomic_DNA"/>
</dbReference>
<evidence type="ECO:0000256" key="1">
    <source>
        <dbReference type="SAM" id="SignalP"/>
    </source>
</evidence>
<dbReference type="GO" id="GO:0004527">
    <property type="term" value="F:exonuclease activity"/>
    <property type="evidence" value="ECO:0007669"/>
    <property type="project" value="UniProtKB-KW"/>
</dbReference>